<dbReference type="AlphaFoldDB" id="A0A6A6RQU9"/>
<protein>
    <submittedName>
        <fullName evidence="1">Uncharacterized protein</fullName>
    </submittedName>
</protein>
<reference evidence="1" key="1">
    <citation type="journal article" date="2020" name="Stud. Mycol.">
        <title>101 Dothideomycetes genomes: a test case for predicting lifestyles and emergence of pathogens.</title>
        <authorList>
            <person name="Haridas S."/>
            <person name="Albert R."/>
            <person name="Binder M."/>
            <person name="Bloem J."/>
            <person name="Labutti K."/>
            <person name="Salamov A."/>
            <person name="Andreopoulos B."/>
            <person name="Baker S."/>
            <person name="Barry K."/>
            <person name="Bills G."/>
            <person name="Bluhm B."/>
            <person name="Cannon C."/>
            <person name="Castanera R."/>
            <person name="Culley D."/>
            <person name="Daum C."/>
            <person name="Ezra D."/>
            <person name="Gonzalez J."/>
            <person name="Henrissat B."/>
            <person name="Kuo A."/>
            <person name="Liang C."/>
            <person name="Lipzen A."/>
            <person name="Lutzoni F."/>
            <person name="Magnuson J."/>
            <person name="Mondo S."/>
            <person name="Nolan M."/>
            <person name="Ohm R."/>
            <person name="Pangilinan J."/>
            <person name="Park H.-J."/>
            <person name="Ramirez L."/>
            <person name="Alfaro M."/>
            <person name="Sun H."/>
            <person name="Tritt A."/>
            <person name="Yoshinaga Y."/>
            <person name="Zwiers L.-H."/>
            <person name="Turgeon B."/>
            <person name="Goodwin S."/>
            <person name="Spatafora J."/>
            <person name="Crous P."/>
            <person name="Grigoriev I."/>
        </authorList>
    </citation>
    <scope>NUCLEOTIDE SEQUENCE</scope>
    <source>
        <strain evidence="1">CBS 473.64</strain>
    </source>
</reference>
<name>A0A6A6RQU9_9PLEO</name>
<evidence type="ECO:0000313" key="2">
    <source>
        <dbReference type="Proteomes" id="UP000799753"/>
    </source>
</evidence>
<proteinExistence type="predicted"/>
<gene>
    <name evidence="1" type="ORF">P280DRAFT_87755</name>
</gene>
<dbReference type="Proteomes" id="UP000799753">
    <property type="component" value="Unassembled WGS sequence"/>
</dbReference>
<keyword evidence="2" id="KW-1185">Reference proteome</keyword>
<sequence>MCICDVNSTCLPARSLLPFTPLRLPHGLRDTAAAESLLNPRATTPPFPNHYPFSDPSTHTSLTAPRIFLHRGAGVSAIVIGPVMGQLALAYRFLFCYWSLPAPFQRGRV</sequence>
<accession>A0A6A6RQU9</accession>
<dbReference type="EMBL" id="MU006791">
    <property type="protein sequence ID" value="KAF2637999.1"/>
    <property type="molecule type" value="Genomic_DNA"/>
</dbReference>
<organism evidence="1 2">
    <name type="scientific">Massarina eburnea CBS 473.64</name>
    <dbReference type="NCBI Taxonomy" id="1395130"/>
    <lineage>
        <taxon>Eukaryota</taxon>
        <taxon>Fungi</taxon>
        <taxon>Dikarya</taxon>
        <taxon>Ascomycota</taxon>
        <taxon>Pezizomycotina</taxon>
        <taxon>Dothideomycetes</taxon>
        <taxon>Pleosporomycetidae</taxon>
        <taxon>Pleosporales</taxon>
        <taxon>Massarineae</taxon>
        <taxon>Massarinaceae</taxon>
        <taxon>Massarina</taxon>
    </lineage>
</organism>
<evidence type="ECO:0000313" key="1">
    <source>
        <dbReference type="EMBL" id="KAF2637999.1"/>
    </source>
</evidence>